<keyword evidence="6" id="KW-0378">Hydrolase</keyword>
<evidence type="ECO:0000256" key="1">
    <source>
        <dbReference type="ARBA" id="ARBA00001968"/>
    </source>
</evidence>
<dbReference type="OrthoDB" id="1681765at2759"/>
<keyword evidence="5" id="KW-0479">Metal-binding</keyword>
<dbReference type="Pfam" id="PF13359">
    <property type="entry name" value="DDE_Tnp_4"/>
    <property type="match status" value="1"/>
</dbReference>
<sequence length="279" mass="31891">MEDSDNDHKDDQSKRILLCHHYQLATQIALYSVAQSMLSIPSGIRSMYTSPFRGMNLTADLLDPDSHEQRLRNMTRMRPDTFMDLIDWLRDYTTITEPTDPHAIHIEQKLLIFLYITTQGVAYRSTAEMFHHSTDTISKTFHEVLKALCELYDRVVHLPACQMEYSKEALSDNFKIWPFFKGCIGALDGTHLPIAVPARQQSSWRNRKGFMSQNVLAACDHSLNFVYIYAGMEGSSHDSRVLAQAQSNDNFTATSGCYFLADAGYSRRIKDVLVPYSEK</sequence>
<dbReference type="InterPro" id="IPR027806">
    <property type="entry name" value="HARBI1_dom"/>
</dbReference>
<gene>
    <name evidence="10" type="ORF">ACJ73_07609</name>
</gene>
<feature type="domain" description="DUF8040" evidence="9">
    <location>
        <begin position="50"/>
        <end position="149"/>
    </location>
</feature>
<evidence type="ECO:0000313" key="11">
    <source>
        <dbReference type="Proteomes" id="UP000242791"/>
    </source>
</evidence>
<dbReference type="InterPro" id="IPR045249">
    <property type="entry name" value="HARBI1-like"/>
</dbReference>
<dbReference type="PANTHER" id="PTHR22930:SF228">
    <property type="entry name" value="PROTEIN ALP1-LIKE"/>
    <property type="match status" value="1"/>
</dbReference>
<evidence type="ECO:0000256" key="2">
    <source>
        <dbReference type="ARBA" id="ARBA00004123"/>
    </source>
</evidence>
<protein>
    <submittedName>
        <fullName evidence="10">Uncharacterized protein</fullName>
    </submittedName>
</protein>
<evidence type="ECO:0000259" key="8">
    <source>
        <dbReference type="Pfam" id="PF13359"/>
    </source>
</evidence>
<reference evidence="10 11" key="1">
    <citation type="submission" date="2015-08" db="EMBL/GenBank/DDBJ databases">
        <title>Emmonsia species relationships and genome sequence.</title>
        <authorList>
            <person name="Cuomo C.A."/>
            <person name="Schwartz I.S."/>
            <person name="Kenyon C."/>
            <person name="De Hoog G.S."/>
            <person name="Govender N.P."/>
            <person name="Botha A."/>
            <person name="Moreno L."/>
            <person name="De Vries M."/>
            <person name="Munoz J.F."/>
            <person name="Stielow J.B."/>
        </authorList>
    </citation>
    <scope>NUCLEOTIDE SEQUENCE [LARGE SCALE GENOMIC DNA]</scope>
    <source>
        <strain evidence="10 11">EI222</strain>
    </source>
</reference>
<dbReference type="GO" id="GO:0005634">
    <property type="term" value="C:nucleus"/>
    <property type="evidence" value="ECO:0007669"/>
    <property type="project" value="UniProtKB-SubCell"/>
</dbReference>
<proteinExistence type="inferred from homology"/>
<evidence type="ECO:0000313" key="10">
    <source>
        <dbReference type="EMBL" id="OJD21052.1"/>
    </source>
</evidence>
<keyword evidence="11" id="KW-1185">Reference proteome</keyword>
<comment type="caution">
    <text evidence="10">The sequence shown here is derived from an EMBL/GenBank/DDBJ whole genome shotgun (WGS) entry which is preliminary data.</text>
</comment>
<comment type="cofactor">
    <cofactor evidence="1">
        <name>a divalent metal cation</name>
        <dbReference type="ChEBI" id="CHEBI:60240"/>
    </cofactor>
</comment>
<dbReference type="Pfam" id="PF26138">
    <property type="entry name" value="DUF8040"/>
    <property type="match status" value="1"/>
</dbReference>
<dbReference type="GO" id="GO:0046872">
    <property type="term" value="F:metal ion binding"/>
    <property type="evidence" value="ECO:0007669"/>
    <property type="project" value="UniProtKB-KW"/>
</dbReference>
<evidence type="ECO:0000259" key="9">
    <source>
        <dbReference type="Pfam" id="PF26138"/>
    </source>
</evidence>
<evidence type="ECO:0000256" key="7">
    <source>
        <dbReference type="ARBA" id="ARBA00023242"/>
    </source>
</evidence>
<evidence type="ECO:0000256" key="4">
    <source>
        <dbReference type="ARBA" id="ARBA00022722"/>
    </source>
</evidence>
<dbReference type="EMBL" id="LGTZ01001576">
    <property type="protein sequence ID" value="OJD21052.1"/>
    <property type="molecule type" value="Genomic_DNA"/>
</dbReference>
<dbReference type="GO" id="GO:0004518">
    <property type="term" value="F:nuclease activity"/>
    <property type="evidence" value="ECO:0007669"/>
    <property type="project" value="UniProtKB-KW"/>
</dbReference>
<dbReference type="AlphaFoldDB" id="A0A1J9QYY1"/>
<dbReference type="InterPro" id="IPR058353">
    <property type="entry name" value="DUF8040"/>
</dbReference>
<dbReference type="GO" id="GO:0016787">
    <property type="term" value="F:hydrolase activity"/>
    <property type="evidence" value="ECO:0007669"/>
    <property type="project" value="UniProtKB-KW"/>
</dbReference>
<keyword evidence="7" id="KW-0539">Nucleus</keyword>
<evidence type="ECO:0000256" key="6">
    <source>
        <dbReference type="ARBA" id="ARBA00022801"/>
    </source>
</evidence>
<comment type="similarity">
    <text evidence="3">Belongs to the HARBI1 family.</text>
</comment>
<keyword evidence="4" id="KW-0540">Nuclease</keyword>
<dbReference type="STRING" id="1658174.A0A1J9QYY1"/>
<organism evidence="10 11">
    <name type="scientific">Blastomyces percursus</name>
    <dbReference type="NCBI Taxonomy" id="1658174"/>
    <lineage>
        <taxon>Eukaryota</taxon>
        <taxon>Fungi</taxon>
        <taxon>Dikarya</taxon>
        <taxon>Ascomycota</taxon>
        <taxon>Pezizomycotina</taxon>
        <taxon>Eurotiomycetes</taxon>
        <taxon>Eurotiomycetidae</taxon>
        <taxon>Onygenales</taxon>
        <taxon>Ajellomycetaceae</taxon>
        <taxon>Blastomyces</taxon>
    </lineage>
</organism>
<accession>A0A1J9QYY1</accession>
<evidence type="ECO:0000256" key="5">
    <source>
        <dbReference type="ARBA" id="ARBA00022723"/>
    </source>
</evidence>
<dbReference type="PANTHER" id="PTHR22930">
    <property type="match status" value="1"/>
</dbReference>
<dbReference type="Proteomes" id="UP000242791">
    <property type="component" value="Unassembled WGS sequence"/>
</dbReference>
<comment type="subcellular location">
    <subcellularLocation>
        <location evidence="2">Nucleus</location>
    </subcellularLocation>
</comment>
<name>A0A1J9QYY1_9EURO</name>
<dbReference type="VEuPathDB" id="FungiDB:ACJ73_07609"/>
<feature type="domain" description="DDE Tnp4" evidence="8">
    <location>
        <begin position="187"/>
        <end position="277"/>
    </location>
</feature>
<evidence type="ECO:0000256" key="3">
    <source>
        <dbReference type="ARBA" id="ARBA00006958"/>
    </source>
</evidence>